<dbReference type="InterPro" id="IPR052929">
    <property type="entry name" value="RNase_H-like_EbsB-rel"/>
</dbReference>
<organism evidence="3 4">
    <name type="scientific">Oryza sativa subsp. indica</name>
    <name type="common">Rice</name>
    <dbReference type="NCBI Taxonomy" id="39946"/>
    <lineage>
        <taxon>Eukaryota</taxon>
        <taxon>Viridiplantae</taxon>
        <taxon>Streptophyta</taxon>
        <taxon>Embryophyta</taxon>
        <taxon>Tracheophyta</taxon>
        <taxon>Spermatophyta</taxon>
        <taxon>Magnoliopsida</taxon>
        <taxon>Liliopsida</taxon>
        <taxon>Poales</taxon>
        <taxon>Poaceae</taxon>
        <taxon>BOP clade</taxon>
        <taxon>Oryzoideae</taxon>
        <taxon>Oryzeae</taxon>
        <taxon>Oryzinae</taxon>
        <taxon>Oryza</taxon>
        <taxon>Oryza sativa</taxon>
    </lineage>
</organism>
<proteinExistence type="predicted"/>
<dbReference type="PANTHER" id="PTHR47074:SF76">
    <property type="entry name" value="RNASE H TYPE-1 DOMAIN-CONTAINING PROTEIN"/>
    <property type="match status" value="1"/>
</dbReference>
<dbReference type="GO" id="GO:0003676">
    <property type="term" value="F:nucleic acid binding"/>
    <property type="evidence" value="ECO:0007669"/>
    <property type="project" value="InterPro"/>
</dbReference>
<sequence>MVPHQQIWNEELVRRIFYPPDAEEILRIQLPHSPEEDFIAWHYDKVGMFTVFSAYKLALQAQIRADEEVAQCSNGDGDRKLWKNIWNVQVPQKIRIFAWRVSRDCLATQHNKHRRQIVQKPNCEIYGAEVEDAFHATVACTKAAALRAEMRQNRWLPGEQEFSQSGPDWLLHLINRDDDQTRALIFLLLWRAWFLRNNIVHNDGHASVTGSVVFLRSYAESLFLNRQPRADRKGKALCRPEQGKESGPTRAFPLQCVCWLMSVNGWAKINVDGAFNPENGNGALGLVIRNSRGEVLLSSWKFLRRCVSAEEAELLACYEGLKLAAEWIPMPVMLEYDCATAIARLSSTTEERSRWSFLLRAARSVIGLIKEMAAGLKSNDENDNNLRSGGGLGSARWIHRHWPRLGQIPSVHGSDVDDDRAGLGRGISNDGSPGMASTKSVAAIMGMVAAMMTNCNGGDFDWGLGLWFL</sequence>
<dbReference type="Gene3D" id="3.30.420.10">
    <property type="entry name" value="Ribonuclease H-like superfamily/Ribonuclease H"/>
    <property type="match status" value="1"/>
</dbReference>
<protein>
    <recommendedName>
        <fullName evidence="5">RNase H type-1 domain-containing protein</fullName>
    </recommendedName>
</protein>
<dbReference type="InterPro" id="IPR026960">
    <property type="entry name" value="RVT-Znf"/>
</dbReference>
<dbReference type="GO" id="GO:0004523">
    <property type="term" value="F:RNA-DNA hybrid ribonuclease activity"/>
    <property type="evidence" value="ECO:0007669"/>
    <property type="project" value="InterPro"/>
</dbReference>
<keyword evidence="4" id="KW-1185">Reference proteome</keyword>
<evidence type="ECO:0000259" key="2">
    <source>
        <dbReference type="Pfam" id="PF13966"/>
    </source>
</evidence>
<dbReference type="AlphaFoldDB" id="B8ADJ2"/>
<dbReference type="OMA" id="LEYDCAT"/>
<feature type="domain" description="Reverse transcriptase zinc-binding" evidence="2">
    <location>
        <begin position="49"/>
        <end position="144"/>
    </location>
</feature>
<dbReference type="EMBL" id="CM000126">
    <property type="protein sequence ID" value="EEC70039.1"/>
    <property type="molecule type" value="Genomic_DNA"/>
</dbReference>
<dbReference type="Pfam" id="PF13456">
    <property type="entry name" value="RVT_3"/>
    <property type="match status" value="1"/>
</dbReference>
<dbReference type="InterPro" id="IPR002156">
    <property type="entry name" value="RNaseH_domain"/>
</dbReference>
<dbReference type="Proteomes" id="UP000007015">
    <property type="component" value="Chromosome 1"/>
</dbReference>
<evidence type="ECO:0008006" key="5">
    <source>
        <dbReference type="Google" id="ProtNLM"/>
    </source>
</evidence>
<dbReference type="Gramene" id="BGIOSGA002269-TA">
    <property type="protein sequence ID" value="BGIOSGA002269-PA"/>
    <property type="gene ID" value="BGIOSGA002269"/>
</dbReference>
<dbReference type="InterPro" id="IPR012337">
    <property type="entry name" value="RNaseH-like_sf"/>
</dbReference>
<dbReference type="HOGENOM" id="CLU_000680_14_0_1"/>
<dbReference type="InterPro" id="IPR044730">
    <property type="entry name" value="RNase_H-like_dom_plant"/>
</dbReference>
<name>B8ADJ2_ORYSI</name>
<evidence type="ECO:0000313" key="3">
    <source>
        <dbReference type="EMBL" id="EEC70039.1"/>
    </source>
</evidence>
<feature type="domain" description="RNase H type-1" evidence="1">
    <location>
        <begin position="270"/>
        <end position="366"/>
    </location>
</feature>
<dbReference type="PANTHER" id="PTHR47074">
    <property type="entry name" value="BNAC02G40300D PROTEIN"/>
    <property type="match status" value="1"/>
</dbReference>
<evidence type="ECO:0000259" key="1">
    <source>
        <dbReference type="Pfam" id="PF13456"/>
    </source>
</evidence>
<accession>B8ADJ2</accession>
<dbReference type="InterPro" id="IPR036397">
    <property type="entry name" value="RNaseH_sf"/>
</dbReference>
<gene>
    <name evidence="3" type="ORF">OsI_00625</name>
</gene>
<reference evidence="3 4" key="1">
    <citation type="journal article" date="2005" name="PLoS Biol.">
        <title>The genomes of Oryza sativa: a history of duplications.</title>
        <authorList>
            <person name="Yu J."/>
            <person name="Wang J."/>
            <person name="Lin W."/>
            <person name="Li S."/>
            <person name="Li H."/>
            <person name="Zhou J."/>
            <person name="Ni P."/>
            <person name="Dong W."/>
            <person name="Hu S."/>
            <person name="Zeng C."/>
            <person name="Zhang J."/>
            <person name="Zhang Y."/>
            <person name="Li R."/>
            <person name="Xu Z."/>
            <person name="Li S."/>
            <person name="Li X."/>
            <person name="Zheng H."/>
            <person name="Cong L."/>
            <person name="Lin L."/>
            <person name="Yin J."/>
            <person name="Geng J."/>
            <person name="Li G."/>
            <person name="Shi J."/>
            <person name="Liu J."/>
            <person name="Lv H."/>
            <person name="Li J."/>
            <person name="Wang J."/>
            <person name="Deng Y."/>
            <person name="Ran L."/>
            <person name="Shi X."/>
            <person name="Wang X."/>
            <person name="Wu Q."/>
            <person name="Li C."/>
            <person name="Ren X."/>
            <person name="Wang J."/>
            <person name="Wang X."/>
            <person name="Li D."/>
            <person name="Liu D."/>
            <person name="Zhang X."/>
            <person name="Ji Z."/>
            <person name="Zhao W."/>
            <person name="Sun Y."/>
            <person name="Zhang Z."/>
            <person name="Bao J."/>
            <person name="Han Y."/>
            <person name="Dong L."/>
            <person name="Ji J."/>
            <person name="Chen P."/>
            <person name="Wu S."/>
            <person name="Liu J."/>
            <person name="Xiao Y."/>
            <person name="Bu D."/>
            <person name="Tan J."/>
            <person name="Yang L."/>
            <person name="Ye C."/>
            <person name="Zhang J."/>
            <person name="Xu J."/>
            <person name="Zhou Y."/>
            <person name="Yu Y."/>
            <person name="Zhang B."/>
            <person name="Zhuang S."/>
            <person name="Wei H."/>
            <person name="Liu B."/>
            <person name="Lei M."/>
            <person name="Yu H."/>
            <person name="Li Y."/>
            <person name="Xu H."/>
            <person name="Wei S."/>
            <person name="He X."/>
            <person name="Fang L."/>
            <person name="Zhang Z."/>
            <person name="Zhang Y."/>
            <person name="Huang X."/>
            <person name="Su Z."/>
            <person name="Tong W."/>
            <person name="Li J."/>
            <person name="Tong Z."/>
            <person name="Li S."/>
            <person name="Ye J."/>
            <person name="Wang L."/>
            <person name="Fang L."/>
            <person name="Lei T."/>
            <person name="Chen C."/>
            <person name="Chen H."/>
            <person name="Xu Z."/>
            <person name="Li H."/>
            <person name="Huang H."/>
            <person name="Zhang F."/>
            <person name="Xu H."/>
            <person name="Li N."/>
            <person name="Zhao C."/>
            <person name="Li S."/>
            <person name="Dong L."/>
            <person name="Huang Y."/>
            <person name="Li L."/>
            <person name="Xi Y."/>
            <person name="Qi Q."/>
            <person name="Li W."/>
            <person name="Zhang B."/>
            <person name="Hu W."/>
            <person name="Zhang Y."/>
            <person name="Tian X."/>
            <person name="Jiao Y."/>
            <person name="Liang X."/>
            <person name="Jin J."/>
            <person name="Gao L."/>
            <person name="Zheng W."/>
            <person name="Hao B."/>
            <person name="Liu S."/>
            <person name="Wang W."/>
            <person name="Yuan L."/>
            <person name="Cao M."/>
            <person name="McDermott J."/>
            <person name="Samudrala R."/>
            <person name="Wang J."/>
            <person name="Wong G.K."/>
            <person name="Yang H."/>
        </authorList>
    </citation>
    <scope>NUCLEOTIDE SEQUENCE [LARGE SCALE GENOMIC DNA]</scope>
    <source>
        <strain evidence="4">cv. 93-11</strain>
    </source>
</reference>
<evidence type="ECO:0000313" key="4">
    <source>
        <dbReference type="Proteomes" id="UP000007015"/>
    </source>
</evidence>
<dbReference type="SUPFAM" id="SSF53098">
    <property type="entry name" value="Ribonuclease H-like"/>
    <property type="match status" value="1"/>
</dbReference>
<dbReference type="Pfam" id="PF13966">
    <property type="entry name" value="zf-RVT"/>
    <property type="match status" value="1"/>
</dbReference>
<dbReference type="CDD" id="cd06222">
    <property type="entry name" value="RNase_H_like"/>
    <property type="match status" value="1"/>
</dbReference>